<keyword evidence="6" id="KW-1133">Transmembrane helix</keyword>
<evidence type="ECO:0000313" key="16">
    <source>
        <dbReference type="EMBL" id="CAH4027530.1"/>
    </source>
</evidence>
<dbReference type="PROSITE" id="PS00452">
    <property type="entry name" value="GUANYLATE_CYCLASE_1"/>
    <property type="match status" value="1"/>
</dbReference>
<feature type="region of interest" description="Disordered" evidence="14">
    <location>
        <begin position="50"/>
        <end position="80"/>
    </location>
</feature>
<dbReference type="InterPro" id="IPR001054">
    <property type="entry name" value="A/G_cyclase"/>
</dbReference>
<dbReference type="Gene3D" id="6.10.250.780">
    <property type="match status" value="1"/>
</dbReference>
<keyword evidence="7" id="KW-0342">GTP-binding</keyword>
<keyword evidence="11 13" id="KW-0456">Lyase</keyword>
<dbReference type="GO" id="GO:0001653">
    <property type="term" value="F:peptide receptor activity"/>
    <property type="evidence" value="ECO:0007669"/>
    <property type="project" value="TreeGrafter"/>
</dbReference>
<dbReference type="InterPro" id="IPR018297">
    <property type="entry name" value="A/G_cyclase_CS"/>
</dbReference>
<evidence type="ECO:0000256" key="6">
    <source>
        <dbReference type="ARBA" id="ARBA00022989"/>
    </source>
</evidence>
<evidence type="ECO:0000259" key="15">
    <source>
        <dbReference type="PROSITE" id="PS50125"/>
    </source>
</evidence>
<evidence type="ECO:0000256" key="2">
    <source>
        <dbReference type="ARBA" id="ARBA00012202"/>
    </source>
</evidence>
<dbReference type="Proteomes" id="UP001152562">
    <property type="component" value="Unassembled WGS sequence"/>
</dbReference>
<feature type="compositionally biased region" description="Basic and acidic residues" evidence="14">
    <location>
        <begin position="407"/>
        <end position="426"/>
    </location>
</feature>
<keyword evidence="3" id="KW-0812">Transmembrane</keyword>
<keyword evidence="9" id="KW-0675">Receptor</keyword>
<keyword evidence="10" id="KW-0325">Glycoprotein</keyword>
<evidence type="ECO:0000256" key="9">
    <source>
        <dbReference type="ARBA" id="ARBA00023170"/>
    </source>
</evidence>
<proteinExistence type="inferred from homology"/>
<evidence type="ECO:0000256" key="10">
    <source>
        <dbReference type="ARBA" id="ARBA00023180"/>
    </source>
</evidence>
<evidence type="ECO:0000256" key="5">
    <source>
        <dbReference type="ARBA" id="ARBA00022741"/>
    </source>
</evidence>
<evidence type="ECO:0000256" key="4">
    <source>
        <dbReference type="ARBA" id="ARBA00022729"/>
    </source>
</evidence>
<evidence type="ECO:0000256" key="14">
    <source>
        <dbReference type="SAM" id="MobiDB-lite"/>
    </source>
</evidence>
<evidence type="ECO:0000256" key="12">
    <source>
        <dbReference type="ARBA" id="ARBA00023293"/>
    </source>
</evidence>
<dbReference type="Gene3D" id="3.30.70.1230">
    <property type="entry name" value="Nucleotide cyclase"/>
    <property type="match status" value="1"/>
</dbReference>
<keyword evidence="5" id="KW-0547">Nucleotide-binding</keyword>
<reference evidence="16" key="1">
    <citation type="submission" date="2022-05" db="EMBL/GenBank/DDBJ databases">
        <authorList>
            <person name="Okamura Y."/>
        </authorList>
    </citation>
    <scope>NUCLEOTIDE SEQUENCE</scope>
</reference>
<dbReference type="PROSITE" id="PS50125">
    <property type="entry name" value="GUANYLATE_CYCLASE_2"/>
    <property type="match status" value="1"/>
</dbReference>
<dbReference type="InterPro" id="IPR050401">
    <property type="entry name" value="Cyclic_nucleotide_synthase"/>
</dbReference>
<evidence type="ECO:0000313" key="17">
    <source>
        <dbReference type="Proteomes" id="UP001152562"/>
    </source>
</evidence>
<name>A0A9P0XAN8_PIEBR</name>
<dbReference type="GO" id="GO:0004383">
    <property type="term" value="F:guanylate cyclase activity"/>
    <property type="evidence" value="ECO:0007669"/>
    <property type="project" value="UniProtKB-EC"/>
</dbReference>
<comment type="similarity">
    <text evidence="13">Belongs to the adenylyl cyclase class-4/guanylyl cyclase family.</text>
</comment>
<dbReference type="GO" id="GO:0005525">
    <property type="term" value="F:GTP binding"/>
    <property type="evidence" value="ECO:0007669"/>
    <property type="project" value="UniProtKB-KW"/>
</dbReference>
<comment type="caution">
    <text evidence="16">The sequence shown here is derived from an EMBL/GenBank/DDBJ whole genome shotgun (WGS) entry which is preliminary data.</text>
</comment>
<dbReference type="PANTHER" id="PTHR11920:SF494">
    <property type="entry name" value="ATRIAL NATRIURETIC PEPTIDE RECEPTOR 2"/>
    <property type="match status" value="1"/>
</dbReference>
<dbReference type="FunFam" id="3.30.70.1230:FF:000004">
    <property type="entry name" value="Guanylate cyclase"/>
    <property type="match status" value="1"/>
</dbReference>
<accession>A0A9P0XAN8</accession>
<dbReference type="AlphaFoldDB" id="A0A9P0XAN8"/>
<dbReference type="InterPro" id="IPR029787">
    <property type="entry name" value="Nucleotide_cyclase"/>
</dbReference>
<feature type="compositionally biased region" description="Polar residues" evidence="14">
    <location>
        <begin position="53"/>
        <end position="67"/>
    </location>
</feature>
<dbReference type="GO" id="GO:0004016">
    <property type="term" value="F:adenylate cyclase activity"/>
    <property type="evidence" value="ECO:0007669"/>
    <property type="project" value="TreeGrafter"/>
</dbReference>
<evidence type="ECO:0000256" key="7">
    <source>
        <dbReference type="ARBA" id="ARBA00023134"/>
    </source>
</evidence>
<feature type="compositionally biased region" description="Polar residues" evidence="14">
    <location>
        <begin position="395"/>
        <end position="406"/>
    </location>
</feature>
<keyword evidence="8" id="KW-0472">Membrane</keyword>
<feature type="domain" description="Guanylate cyclase" evidence="15">
    <location>
        <begin position="193"/>
        <end position="323"/>
    </location>
</feature>
<evidence type="ECO:0000256" key="1">
    <source>
        <dbReference type="ARBA" id="ARBA00004479"/>
    </source>
</evidence>
<dbReference type="GO" id="GO:0005886">
    <property type="term" value="C:plasma membrane"/>
    <property type="evidence" value="ECO:0007669"/>
    <property type="project" value="TreeGrafter"/>
</dbReference>
<evidence type="ECO:0000256" key="3">
    <source>
        <dbReference type="ARBA" id="ARBA00022692"/>
    </source>
</evidence>
<keyword evidence="4" id="KW-0732">Signal</keyword>
<dbReference type="GO" id="GO:0007168">
    <property type="term" value="P:receptor guanylyl cyclase signaling pathway"/>
    <property type="evidence" value="ECO:0007669"/>
    <property type="project" value="TreeGrafter"/>
</dbReference>
<keyword evidence="12" id="KW-0141">cGMP biosynthesis</keyword>
<dbReference type="GO" id="GO:0035556">
    <property type="term" value="P:intracellular signal transduction"/>
    <property type="evidence" value="ECO:0007669"/>
    <property type="project" value="InterPro"/>
</dbReference>
<evidence type="ECO:0000256" key="11">
    <source>
        <dbReference type="ARBA" id="ARBA00023239"/>
    </source>
</evidence>
<dbReference type="EMBL" id="CALOZG010000005">
    <property type="protein sequence ID" value="CAH4027530.1"/>
    <property type="molecule type" value="Genomic_DNA"/>
</dbReference>
<protein>
    <recommendedName>
        <fullName evidence="2">guanylate cyclase</fullName>
        <ecNumber evidence="2">4.6.1.2</ecNumber>
    </recommendedName>
</protein>
<comment type="subcellular location">
    <subcellularLocation>
        <location evidence="1">Membrane</location>
        <topology evidence="1">Single-pass type I membrane protein</topology>
    </subcellularLocation>
</comment>
<evidence type="ECO:0000256" key="13">
    <source>
        <dbReference type="RuleBase" id="RU000405"/>
    </source>
</evidence>
<feature type="region of interest" description="Disordered" evidence="14">
    <location>
        <begin position="390"/>
        <end position="426"/>
    </location>
</feature>
<keyword evidence="17" id="KW-1185">Reference proteome</keyword>
<organism evidence="16 17">
    <name type="scientific">Pieris brassicae</name>
    <name type="common">White butterfly</name>
    <name type="synonym">Large white butterfly</name>
    <dbReference type="NCBI Taxonomy" id="7116"/>
    <lineage>
        <taxon>Eukaryota</taxon>
        <taxon>Metazoa</taxon>
        <taxon>Ecdysozoa</taxon>
        <taxon>Arthropoda</taxon>
        <taxon>Hexapoda</taxon>
        <taxon>Insecta</taxon>
        <taxon>Pterygota</taxon>
        <taxon>Neoptera</taxon>
        <taxon>Endopterygota</taxon>
        <taxon>Lepidoptera</taxon>
        <taxon>Glossata</taxon>
        <taxon>Ditrysia</taxon>
        <taxon>Papilionoidea</taxon>
        <taxon>Pieridae</taxon>
        <taxon>Pierinae</taxon>
        <taxon>Pieris</taxon>
    </lineage>
</organism>
<sequence>MSLVPPGGTDSPSPRRAVSPLLESRRPHCTLACDYCAAILEDKFRRNADMRNRGTSPLSASPRQSLTGEPPWTLPDDDRPDFSALKENIHRINKFCDEDACGKSTPAFKDTYSLPLQNKADEDCETSTRLDTLLTQVEQYANNLEALVEERTSDYLEEKRKCEELLYQLLPKSVASQLIMGQPVMAETYDQVTIYFSDIIGFTQLSAESTPLEVVDLLNDLYTSFDSIIENFDVYKVETIGDAYMVVSGLPMRNGNRHAAEIARMSLALLNAVRVKTVPHRRGEKLLLRIGMHTGPCVAGVVGLKMPRYCLFGDTVNTASRMESHGEALKIHVSPKTKEVLDLYDCFDLECRGEITMKGKGKMTTYWLRGEKHQNETQYKQTNNIDNSIINPSITFQGPDSPASHSQHSDSPKRNGTKETKDSAKTVEILNERDRIKHEIASFVAKDLINNIDIAVREIKLSQSATFNTATHKMCNGNGKEIITPTYDKELVINKGKVRDVVNRFNSTSSGNNSKTKEDK</sequence>
<dbReference type="PANTHER" id="PTHR11920">
    <property type="entry name" value="GUANYLYL CYCLASE"/>
    <property type="match status" value="1"/>
</dbReference>
<dbReference type="SMART" id="SM00044">
    <property type="entry name" value="CYCc"/>
    <property type="match status" value="1"/>
</dbReference>
<dbReference type="EC" id="4.6.1.2" evidence="2"/>
<gene>
    <name evidence="16" type="ORF">PIBRA_LOCUS4695</name>
</gene>
<dbReference type="SUPFAM" id="SSF55073">
    <property type="entry name" value="Nucleotide cyclase"/>
    <property type="match status" value="1"/>
</dbReference>
<evidence type="ECO:0000256" key="8">
    <source>
        <dbReference type="ARBA" id="ARBA00023136"/>
    </source>
</evidence>
<dbReference type="Pfam" id="PF00211">
    <property type="entry name" value="Guanylate_cyc"/>
    <property type="match status" value="1"/>
</dbReference>
<dbReference type="CDD" id="cd07302">
    <property type="entry name" value="CHD"/>
    <property type="match status" value="1"/>
</dbReference>